<dbReference type="RefSeq" id="WP_248269211.1">
    <property type="nucleotide sequence ID" value="NZ_CP096034.1"/>
</dbReference>
<feature type="chain" id="PRO_5046682336" evidence="1">
    <location>
        <begin position="27"/>
        <end position="247"/>
    </location>
</feature>
<gene>
    <name evidence="3" type="ORF">MY490_10935</name>
</gene>
<protein>
    <submittedName>
        <fullName evidence="3">GDSL-type esterase/lipase family protein</fullName>
    </submittedName>
</protein>
<dbReference type="InterPro" id="IPR036514">
    <property type="entry name" value="SGNH_hydro_sf"/>
</dbReference>
<feature type="domain" description="SGNH hydrolase-type esterase" evidence="2">
    <location>
        <begin position="42"/>
        <end position="232"/>
    </location>
</feature>
<evidence type="ECO:0000313" key="4">
    <source>
        <dbReference type="Proteomes" id="UP000830639"/>
    </source>
</evidence>
<dbReference type="InterPro" id="IPR013830">
    <property type="entry name" value="SGNH_hydro"/>
</dbReference>
<accession>A0ABY4JR35</accession>
<sequence length="247" mass="27523">MRRSKIIITFLTFVLAGSLFSNTALAKEDKVNTYEKIELVGLGDSITFGFNLGITNNIPSNYAFPFLIGENANLEVRDLGVPGWTTANLLHAIKHDTNFRQSIKHADYISLDIGNNDLLHILKKSNHLEQLPGKIASMMPKLTGNLNEIIKEIRKLCDAPIVLYNFYNPFQVNNQPMHKLSNQLLSFIINPKIASIAGKYKNVKIADAFSAFDEKQATYVRKGDIHPTIDGQTVLANIGRNALGIKK</sequence>
<proteinExistence type="predicted"/>
<evidence type="ECO:0000259" key="2">
    <source>
        <dbReference type="Pfam" id="PF13472"/>
    </source>
</evidence>
<evidence type="ECO:0000313" key="3">
    <source>
        <dbReference type="EMBL" id="UPM56307.1"/>
    </source>
</evidence>
<dbReference type="SUPFAM" id="SSF52266">
    <property type="entry name" value="SGNH hydrolase"/>
    <property type="match status" value="1"/>
</dbReference>
<dbReference type="Pfam" id="PF13472">
    <property type="entry name" value="Lipase_GDSL_2"/>
    <property type="match status" value="1"/>
</dbReference>
<keyword evidence="4" id="KW-1185">Reference proteome</keyword>
<dbReference type="EMBL" id="CP096034">
    <property type="protein sequence ID" value="UPM56307.1"/>
    <property type="molecule type" value="Genomic_DNA"/>
</dbReference>
<dbReference type="Proteomes" id="UP000830639">
    <property type="component" value="Chromosome"/>
</dbReference>
<dbReference type="InterPro" id="IPR051532">
    <property type="entry name" value="Ester_Hydrolysis_Enzymes"/>
</dbReference>
<dbReference type="PANTHER" id="PTHR30383">
    <property type="entry name" value="THIOESTERASE 1/PROTEASE 1/LYSOPHOSPHOLIPASE L1"/>
    <property type="match status" value="1"/>
</dbReference>
<feature type="signal peptide" evidence="1">
    <location>
        <begin position="1"/>
        <end position="26"/>
    </location>
</feature>
<keyword evidence="1" id="KW-0732">Signal</keyword>
<organism evidence="3 4">
    <name type="scientific">Gottfriedia acidiceleris</name>
    <dbReference type="NCBI Taxonomy" id="371036"/>
    <lineage>
        <taxon>Bacteria</taxon>
        <taxon>Bacillati</taxon>
        <taxon>Bacillota</taxon>
        <taxon>Bacilli</taxon>
        <taxon>Bacillales</taxon>
        <taxon>Bacillaceae</taxon>
        <taxon>Gottfriedia</taxon>
    </lineage>
</organism>
<reference evidence="3 4" key="1">
    <citation type="submission" date="2022-04" db="EMBL/GenBank/DDBJ databases">
        <title>Mechanism of arsenic methylation and mitigation arsenic toxicity by Bacillus sp. LH14 from an Arsenic-Contaminated Paddy Soil.</title>
        <authorList>
            <person name="Wang D."/>
        </authorList>
    </citation>
    <scope>NUCLEOTIDE SEQUENCE [LARGE SCALE GENOMIC DNA]</scope>
    <source>
        <strain evidence="3 4">LH14</strain>
    </source>
</reference>
<evidence type="ECO:0000256" key="1">
    <source>
        <dbReference type="SAM" id="SignalP"/>
    </source>
</evidence>
<name>A0ABY4JR35_9BACI</name>
<dbReference type="Gene3D" id="3.40.50.1110">
    <property type="entry name" value="SGNH hydrolase"/>
    <property type="match status" value="1"/>
</dbReference>
<dbReference type="PANTHER" id="PTHR30383:SF5">
    <property type="entry name" value="SGNH HYDROLASE-TYPE ESTERASE DOMAIN-CONTAINING PROTEIN"/>
    <property type="match status" value="1"/>
</dbReference>